<dbReference type="RefSeq" id="WP_123928534.1">
    <property type="nucleotide sequence ID" value="NZ_CP033896.1"/>
</dbReference>
<accession>A0A3G6JB87</accession>
<protein>
    <submittedName>
        <fullName evidence="1">Uncharacterized protein</fullName>
    </submittedName>
</protein>
<dbReference type="EMBL" id="CP033896">
    <property type="protein sequence ID" value="AZA13870.1"/>
    <property type="molecule type" value="Genomic_DNA"/>
</dbReference>
<gene>
    <name evidence="1" type="ORF">CCHOA_07390</name>
</gene>
<dbReference type="KEGG" id="ccho:CCHOA_07390"/>
<dbReference type="AlphaFoldDB" id="A0A3G6JB87"/>
<evidence type="ECO:0000313" key="1">
    <source>
        <dbReference type="EMBL" id="AZA13870.1"/>
    </source>
</evidence>
<organism evidence="1 2">
    <name type="scientific">Corynebacterium choanae</name>
    <dbReference type="NCBI Taxonomy" id="1862358"/>
    <lineage>
        <taxon>Bacteria</taxon>
        <taxon>Bacillati</taxon>
        <taxon>Actinomycetota</taxon>
        <taxon>Actinomycetes</taxon>
        <taxon>Mycobacteriales</taxon>
        <taxon>Corynebacteriaceae</taxon>
        <taxon>Corynebacterium</taxon>
    </lineage>
</organism>
<name>A0A3G6JB87_9CORY</name>
<sequence length="195" mass="21524">MLSLSTYRPNLRRNQTAATLCYEQQGAMIRQENVRYPKAEADLLVEYPAHELAVVAVKTLIRPPTDGRVPLSSGYFAQLARAGKRLAGVHSASSVRLDVVGVMPDCSAEVLSPFWIDAVAAFPSRVIAASTHTRGVTLTQLAQVNNSLPVLPEADESSRYCAHTVQLWRLATSRTALWCWQWQEVFAPCTAKLSR</sequence>
<evidence type="ECO:0000313" key="2">
    <source>
        <dbReference type="Proteomes" id="UP000269019"/>
    </source>
</evidence>
<keyword evidence="2" id="KW-1185">Reference proteome</keyword>
<proteinExistence type="predicted"/>
<dbReference type="Proteomes" id="UP000269019">
    <property type="component" value="Chromosome"/>
</dbReference>
<reference evidence="1 2" key="1">
    <citation type="submission" date="2018-11" db="EMBL/GenBank/DDBJ databases">
        <authorList>
            <person name="Kleinhagauer T."/>
            <person name="Glaeser S.P."/>
            <person name="Spergser J."/>
            <person name="Ruckert C."/>
            <person name="Kaempfer P."/>
            <person name="Busse H.-J."/>
        </authorList>
    </citation>
    <scope>NUCLEOTIDE SEQUENCE [LARGE SCALE GENOMIC DNA]</scope>
    <source>
        <strain evidence="1 2">200CH</strain>
    </source>
</reference>